<feature type="domain" description="Alcohol dehydrogenase-like C-terminal" evidence="10">
    <location>
        <begin position="194"/>
        <end position="315"/>
    </location>
</feature>
<dbReference type="Proteomes" id="UP001209540">
    <property type="component" value="Unassembled WGS sequence"/>
</dbReference>
<feature type="domain" description="Alcohol dehydrogenase-like N-terminal" evidence="11">
    <location>
        <begin position="42"/>
        <end position="155"/>
    </location>
</feature>
<dbReference type="Pfam" id="PF08240">
    <property type="entry name" value="ADH_N"/>
    <property type="match status" value="1"/>
</dbReference>
<evidence type="ECO:0000256" key="7">
    <source>
        <dbReference type="ARBA" id="ARBA00038954"/>
    </source>
</evidence>
<accession>A0AAD5KSW4</accession>
<proteinExistence type="inferred from homology"/>
<evidence type="ECO:0000256" key="2">
    <source>
        <dbReference type="ARBA" id="ARBA00008072"/>
    </source>
</evidence>
<sequence>MGLTVYQPDYELPQSNQGAALTSFAGSSNLQIVPLDIPTPRNGEALIQMKATSISSLDIVQWKLGLPSYSWLQQFILGHEGAGIVTAVDNYANPQNIQVGDRVAIEPSVPCSDCNFCLDGRYNLCSNIIHRGTFPLHGLFAKYVTHPTAWLHRIPNHISYSEAALLDPLCIAIAAIDRSGVRISESLLVTGTSPIALLVLMVAKATGIGPVIVLDTHPGRLTLAESLGADSTYYLDPKWSEETVAQAICGEFINGNGEEGAQSSIECTGTAPALRIAIMVTRQGGVCCRTEPGGDADQVVPISTFALRDITLRGVHK</sequence>
<evidence type="ECO:0000256" key="9">
    <source>
        <dbReference type="ARBA" id="ARBA00049317"/>
    </source>
</evidence>
<evidence type="ECO:0000256" key="4">
    <source>
        <dbReference type="ARBA" id="ARBA00022723"/>
    </source>
</evidence>
<evidence type="ECO:0000259" key="11">
    <source>
        <dbReference type="Pfam" id="PF08240"/>
    </source>
</evidence>
<keyword evidence="13" id="KW-1185">Reference proteome</keyword>
<name>A0AAD5KSW4_9FUNG</name>
<dbReference type="PANTHER" id="PTHR43161">
    <property type="entry name" value="SORBITOL DEHYDROGENASE"/>
    <property type="match status" value="1"/>
</dbReference>
<evidence type="ECO:0000259" key="10">
    <source>
        <dbReference type="Pfam" id="PF00107"/>
    </source>
</evidence>
<dbReference type="GO" id="GO:0006062">
    <property type="term" value="P:sorbitol catabolic process"/>
    <property type="evidence" value="ECO:0007669"/>
    <property type="project" value="TreeGrafter"/>
</dbReference>
<evidence type="ECO:0000256" key="6">
    <source>
        <dbReference type="ARBA" id="ARBA00023002"/>
    </source>
</evidence>
<dbReference type="GO" id="GO:0046872">
    <property type="term" value="F:metal ion binding"/>
    <property type="evidence" value="ECO:0007669"/>
    <property type="project" value="UniProtKB-KW"/>
</dbReference>
<keyword evidence="5" id="KW-0862">Zinc</keyword>
<dbReference type="Gene3D" id="3.40.50.720">
    <property type="entry name" value="NAD(P)-binding Rossmann-like Domain"/>
    <property type="match status" value="1"/>
</dbReference>
<dbReference type="GO" id="GO:0050019">
    <property type="term" value="F:L-arabinitol 4-dehydrogenase activity"/>
    <property type="evidence" value="ECO:0007669"/>
    <property type="project" value="UniProtKB-EC"/>
</dbReference>
<comment type="caution">
    <text evidence="12">The sequence shown here is derived from an EMBL/GenBank/DDBJ whole genome shotgun (WGS) entry which is preliminary data.</text>
</comment>
<dbReference type="InterPro" id="IPR011032">
    <property type="entry name" value="GroES-like_sf"/>
</dbReference>
<evidence type="ECO:0000313" key="12">
    <source>
        <dbReference type="EMBL" id="KAI9278914.1"/>
    </source>
</evidence>
<evidence type="ECO:0000256" key="5">
    <source>
        <dbReference type="ARBA" id="ARBA00022833"/>
    </source>
</evidence>
<gene>
    <name evidence="12" type="ORF">BDA99DRAFT_429130</name>
</gene>
<dbReference type="InterPro" id="IPR013154">
    <property type="entry name" value="ADH-like_N"/>
</dbReference>
<keyword evidence="4" id="KW-0479">Metal-binding</keyword>
<dbReference type="GO" id="GO:0003939">
    <property type="term" value="F:L-iditol 2-dehydrogenase (NAD+) activity"/>
    <property type="evidence" value="ECO:0007669"/>
    <property type="project" value="TreeGrafter"/>
</dbReference>
<evidence type="ECO:0000256" key="3">
    <source>
        <dbReference type="ARBA" id="ARBA00011881"/>
    </source>
</evidence>
<evidence type="ECO:0000256" key="8">
    <source>
        <dbReference type="ARBA" id="ARBA00039783"/>
    </source>
</evidence>
<evidence type="ECO:0000256" key="1">
    <source>
        <dbReference type="ARBA" id="ARBA00001947"/>
    </source>
</evidence>
<comment type="cofactor">
    <cofactor evidence="1">
        <name>Zn(2+)</name>
        <dbReference type="ChEBI" id="CHEBI:29105"/>
    </cofactor>
</comment>
<dbReference type="InterPro" id="IPR036291">
    <property type="entry name" value="NAD(P)-bd_dom_sf"/>
</dbReference>
<comment type="catalytic activity">
    <reaction evidence="9">
        <text>L-arabinitol + NAD(+) = L-xylulose + NADH + H(+)</text>
        <dbReference type="Rhea" id="RHEA:16381"/>
        <dbReference type="ChEBI" id="CHEBI:15378"/>
        <dbReference type="ChEBI" id="CHEBI:17399"/>
        <dbReference type="ChEBI" id="CHEBI:18403"/>
        <dbReference type="ChEBI" id="CHEBI:57540"/>
        <dbReference type="ChEBI" id="CHEBI:57945"/>
        <dbReference type="EC" id="1.1.1.12"/>
    </reaction>
</comment>
<reference evidence="12" key="2">
    <citation type="submission" date="2023-02" db="EMBL/GenBank/DDBJ databases">
        <authorList>
            <consortium name="DOE Joint Genome Institute"/>
            <person name="Mondo S.J."/>
            <person name="Chang Y."/>
            <person name="Wang Y."/>
            <person name="Ahrendt S."/>
            <person name="Andreopoulos W."/>
            <person name="Barry K."/>
            <person name="Beard J."/>
            <person name="Benny G.L."/>
            <person name="Blankenship S."/>
            <person name="Bonito G."/>
            <person name="Cuomo C."/>
            <person name="Desiro A."/>
            <person name="Gervers K.A."/>
            <person name="Hundley H."/>
            <person name="Kuo A."/>
            <person name="LaButti K."/>
            <person name="Lang B.F."/>
            <person name="Lipzen A."/>
            <person name="O'Donnell K."/>
            <person name="Pangilinan J."/>
            <person name="Reynolds N."/>
            <person name="Sandor L."/>
            <person name="Smith M.W."/>
            <person name="Tsang A."/>
            <person name="Grigoriev I.V."/>
            <person name="Stajich J.E."/>
            <person name="Spatafora J.W."/>
        </authorList>
    </citation>
    <scope>NUCLEOTIDE SEQUENCE</scope>
    <source>
        <strain evidence="12">RSA 2281</strain>
    </source>
</reference>
<dbReference type="EC" id="1.1.1.12" evidence="7"/>
<reference evidence="12" key="1">
    <citation type="journal article" date="2022" name="IScience">
        <title>Evolution of zygomycete secretomes and the origins of terrestrial fungal ecologies.</title>
        <authorList>
            <person name="Chang Y."/>
            <person name="Wang Y."/>
            <person name="Mondo S."/>
            <person name="Ahrendt S."/>
            <person name="Andreopoulos W."/>
            <person name="Barry K."/>
            <person name="Beard J."/>
            <person name="Benny G.L."/>
            <person name="Blankenship S."/>
            <person name="Bonito G."/>
            <person name="Cuomo C."/>
            <person name="Desiro A."/>
            <person name="Gervers K.A."/>
            <person name="Hundley H."/>
            <person name="Kuo A."/>
            <person name="LaButti K."/>
            <person name="Lang B.F."/>
            <person name="Lipzen A."/>
            <person name="O'Donnell K."/>
            <person name="Pangilinan J."/>
            <person name="Reynolds N."/>
            <person name="Sandor L."/>
            <person name="Smith M.E."/>
            <person name="Tsang A."/>
            <person name="Grigoriev I.V."/>
            <person name="Stajich J.E."/>
            <person name="Spatafora J.W."/>
        </authorList>
    </citation>
    <scope>NUCLEOTIDE SEQUENCE</scope>
    <source>
        <strain evidence="12">RSA 2281</strain>
    </source>
</reference>
<evidence type="ECO:0000313" key="13">
    <source>
        <dbReference type="Proteomes" id="UP001209540"/>
    </source>
</evidence>
<dbReference type="EMBL" id="JAIXMP010000001">
    <property type="protein sequence ID" value="KAI9278914.1"/>
    <property type="molecule type" value="Genomic_DNA"/>
</dbReference>
<dbReference type="SUPFAM" id="SSF50129">
    <property type="entry name" value="GroES-like"/>
    <property type="match status" value="1"/>
</dbReference>
<dbReference type="AlphaFoldDB" id="A0AAD5KSW4"/>
<keyword evidence="6" id="KW-0560">Oxidoreductase</keyword>
<comment type="subunit">
    <text evidence="3">Homotetramer.</text>
</comment>
<dbReference type="Pfam" id="PF00107">
    <property type="entry name" value="ADH_zinc_N"/>
    <property type="match status" value="1"/>
</dbReference>
<protein>
    <recommendedName>
        <fullName evidence="8">L-arabinitol 4-dehydrogenase</fullName>
        <ecNumber evidence="7">1.1.1.12</ecNumber>
    </recommendedName>
</protein>
<dbReference type="Gene3D" id="3.90.180.10">
    <property type="entry name" value="Medium-chain alcohol dehydrogenases, catalytic domain"/>
    <property type="match status" value="1"/>
</dbReference>
<dbReference type="SUPFAM" id="SSF51735">
    <property type="entry name" value="NAD(P)-binding Rossmann-fold domains"/>
    <property type="match status" value="1"/>
</dbReference>
<organism evidence="12 13">
    <name type="scientific">Phascolomyces articulosus</name>
    <dbReference type="NCBI Taxonomy" id="60185"/>
    <lineage>
        <taxon>Eukaryota</taxon>
        <taxon>Fungi</taxon>
        <taxon>Fungi incertae sedis</taxon>
        <taxon>Mucoromycota</taxon>
        <taxon>Mucoromycotina</taxon>
        <taxon>Mucoromycetes</taxon>
        <taxon>Mucorales</taxon>
        <taxon>Lichtheimiaceae</taxon>
        <taxon>Phascolomyces</taxon>
    </lineage>
</organism>
<dbReference type="PANTHER" id="PTHR43161:SF12">
    <property type="entry name" value="L-ARABINITOL 4-DEHYDROGENASE"/>
    <property type="match status" value="1"/>
</dbReference>
<dbReference type="InterPro" id="IPR013149">
    <property type="entry name" value="ADH-like_C"/>
</dbReference>
<comment type="similarity">
    <text evidence="2">Belongs to the zinc-containing alcohol dehydrogenase family.</text>
</comment>